<dbReference type="Pfam" id="PF00356">
    <property type="entry name" value="LacI"/>
    <property type="match status" value="1"/>
</dbReference>
<feature type="domain" description="HTH lacI-type" evidence="4">
    <location>
        <begin position="2"/>
        <end position="56"/>
    </location>
</feature>
<keyword evidence="6" id="KW-1185">Reference proteome</keyword>
<dbReference type="InterPro" id="IPR010982">
    <property type="entry name" value="Lambda_DNA-bd_dom_sf"/>
</dbReference>
<dbReference type="Gene3D" id="3.40.50.2300">
    <property type="match status" value="2"/>
</dbReference>
<dbReference type="PANTHER" id="PTHR30146:SF138">
    <property type="entry name" value="TRANSCRIPTIONAL REGULATORY PROTEIN"/>
    <property type="match status" value="1"/>
</dbReference>
<dbReference type="AlphaFoldDB" id="A0A1Y1RXG1"/>
<keyword evidence="3" id="KW-0804">Transcription</keyword>
<dbReference type="InterPro" id="IPR000843">
    <property type="entry name" value="HTH_LacI"/>
</dbReference>
<dbReference type="SMART" id="SM00354">
    <property type="entry name" value="HTH_LACI"/>
    <property type="match status" value="1"/>
</dbReference>
<evidence type="ECO:0000256" key="2">
    <source>
        <dbReference type="ARBA" id="ARBA00023125"/>
    </source>
</evidence>
<comment type="caution">
    <text evidence="5">The sequence shown here is derived from an EMBL/GenBank/DDBJ whole genome shotgun (WGS) entry which is preliminary data.</text>
</comment>
<dbReference type="GO" id="GO:0003700">
    <property type="term" value="F:DNA-binding transcription factor activity"/>
    <property type="evidence" value="ECO:0007669"/>
    <property type="project" value="TreeGrafter"/>
</dbReference>
<evidence type="ECO:0000256" key="3">
    <source>
        <dbReference type="ARBA" id="ARBA00023163"/>
    </source>
</evidence>
<dbReference type="InterPro" id="IPR028082">
    <property type="entry name" value="Peripla_BP_I"/>
</dbReference>
<dbReference type="CDD" id="cd06267">
    <property type="entry name" value="PBP1_LacI_sugar_binding-like"/>
    <property type="match status" value="1"/>
</dbReference>
<name>A0A1Y1RXG1_9SPIO</name>
<dbReference type="Pfam" id="PF13377">
    <property type="entry name" value="Peripla_BP_3"/>
    <property type="match status" value="1"/>
</dbReference>
<dbReference type="Proteomes" id="UP000192343">
    <property type="component" value="Unassembled WGS sequence"/>
</dbReference>
<proteinExistence type="predicted"/>
<dbReference type="RefSeq" id="WP_083050499.1">
    <property type="nucleotide sequence ID" value="NZ_MWQY01000010.1"/>
</dbReference>
<dbReference type="SUPFAM" id="SSF47413">
    <property type="entry name" value="lambda repressor-like DNA-binding domains"/>
    <property type="match status" value="1"/>
</dbReference>
<dbReference type="CDD" id="cd01392">
    <property type="entry name" value="HTH_LacI"/>
    <property type="match status" value="1"/>
</dbReference>
<evidence type="ECO:0000313" key="6">
    <source>
        <dbReference type="Proteomes" id="UP000192343"/>
    </source>
</evidence>
<gene>
    <name evidence="5" type="ORF">B4O97_09965</name>
</gene>
<dbReference type="PROSITE" id="PS50932">
    <property type="entry name" value="HTH_LACI_2"/>
    <property type="match status" value="1"/>
</dbReference>
<dbReference type="SUPFAM" id="SSF53822">
    <property type="entry name" value="Periplasmic binding protein-like I"/>
    <property type="match status" value="1"/>
</dbReference>
<accession>A0A1Y1RXG1</accession>
<dbReference type="OrthoDB" id="369169at2"/>
<keyword evidence="1" id="KW-0805">Transcription regulation</keyword>
<dbReference type="STRING" id="1963862.B4O97_09965"/>
<reference evidence="5 6" key="1">
    <citation type="submission" date="2017-03" db="EMBL/GenBank/DDBJ databases">
        <title>Draft Genome sequence of Marispirochaeta sp. strain JC444.</title>
        <authorList>
            <person name="Shivani Y."/>
            <person name="Subhash Y."/>
            <person name="Sasikala C."/>
            <person name="Ramana C."/>
        </authorList>
    </citation>
    <scope>NUCLEOTIDE SEQUENCE [LARGE SCALE GENOMIC DNA]</scope>
    <source>
        <strain evidence="5 6">JC444</strain>
    </source>
</reference>
<dbReference type="GO" id="GO:0000976">
    <property type="term" value="F:transcription cis-regulatory region binding"/>
    <property type="evidence" value="ECO:0007669"/>
    <property type="project" value="TreeGrafter"/>
</dbReference>
<evidence type="ECO:0000256" key="1">
    <source>
        <dbReference type="ARBA" id="ARBA00023015"/>
    </source>
</evidence>
<sequence>MANRDDVARRAGVSGATVSRVFNHPDRVETGTAELVRRVASELGYRPDKNAGALRRRGTGVLIFLEYRKGGTYSWPDMRFFNWLYADILRAVVQAVSESSFRLEMRSIGSLKHLRTLAGECDGILAFNTEEREYASAVAGTGIPYVCAHHTETLTGFSRCSTDNFAGGRLLGEAFYAAGYRNAVYVSGHLKEVEAHRQRLKGFREGFGGEVPLIETPVGIDGGMAAAAVIAPEVRAGRIDAVCGVNDLTALGILRGLGECNIRVPEECLVAGYDNLPVDLGLSRRIPSVDLRLGALYRRAVQGLVDFILRGQSLDFTLAPLLVPGPLLDPPESSS</sequence>
<organism evidence="5 6">
    <name type="scientific">Marispirochaeta aestuarii</name>
    <dbReference type="NCBI Taxonomy" id="1963862"/>
    <lineage>
        <taxon>Bacteria</taxon>
        <taxon>Pseudomonadati</taxon>
        <taxon>Spirochaetota</taxon>
        <taxon>Spirochaetia</taxon>
        <taxon>Spirochaetales</taxon>
        <taxon>Spirochaetaceae</taxon>
        <taxon>Marispirochaeta</taxon>
    </lineage>
</organism>
<evidence type="ECO:0000313" key="5">
    <source>
        <dbReference type="EMBL" id="ORC35054.1"/>
    </source>
</evidence>
<evidence type="ECO:0000259" key="4">
    <source>
        <dbReference type="PROSITE" id="PS50932"/>
    </source>
</evidence>
<dbReference type="EMBL" id="MWQY01000010">
    <property type="protein sequence ID" value="ORC35054.1"/>
    <property type="molecule type" value="Genomic_DNA"/>
</dbReference>
<keyword evidence="2" id="KW-0238">DNA-binding</keyword>
<protein>
    <recommendedName>
        <fullName evidence="4">HTH lacI-type domain-containing protein</fullName>
    </recommendedName>
</protein>
<dbReference type="PANTHER" id="PTHR30146">
    <property type="entry name" value="LACI-RELATED TRANSCRIPTIONAL REPRESSOR"/>
    <property type="match status" value="1"/>
</dbReference>
<dbReference type="Gene3D" id="1.10.260.40">
    <property type="entry name" value="lambda repressor-like DNA-binding domains"/>
    <property type="match status" value="1"/>
</dbReference>
<dbReference type="InterPro" id="IPR046335">
    <property type="entry name" value="LacI/GalR-like_sensor"/>
</dbReference>